<keyword evidence="9 13" id="KW-1133">Transmembrane helix</keyword>
<dbReference type="InterPro" id="IPR003018">
    <property type="entry name" value="GAF"/>
</dbReference>
<dbReference type="RefSeq" id="WP_406829966.1">
    <property type="nucleotide sequence ID" value="NZ_CP157483.1"/>
</dbReference>
<keyword evidence="16" id="KW-0067">ATP-binding</keyword>
<evidence type="ECO:0000256" key="4">
    <source>
        <dbReference type="ARBA" id="ARBA00012438"/>
    </source>
</evidence>
<dbReference type="SMART" id="SM00387">
    <property type="entry name" value="HATPase_c"/>
    <property type="match status" value="1"/>
</dbReference>
<evidence type="ECO:0000256" key="9">
    <source>
        <dbReference type="ARBA" id="ARBA00022989"/>
    </source>
</evidence>
<dbReference type="Gene3D" id="6.10.340.10">
    <property type="match status" value="1"/>
</dbReference>
<evidence type="ECO:0000256" key="12">
    <source>
        <dbReference type="SAM" id="MobiDB-lite"/>
    </source>
</evidence>
<dbReference type="Pfam" id="PF02518">
    <property type="entry name" value="HATPase_c"/>
    <property type="match status" value="1"/>
</dbReference>
<dbReference type="EMBL" id="CP157483">
    <property type="protein sequence ID" value="XBO42546.1"/>
    <property type="molecule type" value="Genomic_DNA"/>
</dbReference>
<evidence type="ECO:0000259" key="15">
    <source>
        <dbReference type="PROSITE" id="PS50885"/>
    </source>
</evidence>
<dbReference type="InterPro" id="IPR003594">
    <property type="entry name" value="HATPase_dom"/>
</dbReference>
<dbReference type="InterPro" id="IPR029016">
    <property type="entry name" value="GAF-like_dom_sf"/>
</dbReference>
<dbReference type="InterPro" id="IPR004358">
    <property type="entry name" value="Sig_transdc_His_kin-like_C"/>
</dbReference>
<feature type="transmembrane region" description="Helical" evidence="13">
    <location>
        <begin position="189"/>
        <end position="208"/>
    </location>
</feature>
<dbReference type="SUPFAM" id="SSF47384">
    <property type="entry name" value="Homodimeric domain of signal transducing histidine kinase"/>
    <property type="match status" value="1"/>
</dbReference>
<evidence type="ECO:0000259" key="14">
    <source>
        <dbReference type="PROSITE" id="PS50109"/>
    </source>
</evidence>
<dbReference type="PANTHER" id="PTHR43711">
    <property type="entry name" value="TWO-COMPONENT HISTIDINE KINASE"/>
    <property type="match status" value="1"/>
</dbReference>
<dbReference type="SMART" id="SM00065">
    <property type="entry name" value="GAF"/>
    <property type="match status" value="1"/>
</dbReference>
<keyword evidence="7 13" id="KW-0812">Transmembrane</keyword>
<keyword evidence="16" id="KW-0547">Nucleotide-binding</keyword>
<evidence type="ECO:0000256" key="11">
    <source>
        <dbReference type="ARBA" id="ARBA00023136"/>
    </source>
</evidence>
<dbReference type="GO" id="GO:0005524">
    <property type="term" value="F:ATP binding"/>
    <property type="evidence" value="ECO:0007669"/>
    <property type="project" value="UniProtKB-KW"/>
</dbReference>
<dbReference type="AlphaFoldDB" id="A0AAU7JQR0"/>
<dbReference type="Gene3D" id="3.30.565.10">
    <property type="entry name" value="Histidine kinase-like ATPase, C-terminal domain"/>
    <property type="match status" value="1"/>
</dbReference>
<dbReference type="GO" id="GO:0005509">
    <property type="term" value="F:calcium ion binding"/>
    <property type="evidence" value="ECO:0007669"/>
    <property type="project" value="UniProtKB-ARBA"/>
</dbReference>
<evidence type="ECO:0000256" key="7">
    <source>
        <dbReference type="ARBA" id="ARBA00022692"/>
    </source>
</evidence>
<dbReference type="InterPro" id="IPR050736">
    <property type="entry name" value="Sensor_HK_Regulatory"/>
</dbReference>
<dbReference type="FunFam" id="3.30.565.10:FF:000006">
    <property type="entry name" value="Sensor histidine kinase WalK"/>
    <property type="match status" value="1"/>
</dbReference>
<dbReference type="SUPFAM" id="SSF55781">
    <property type="entry name" value="GAF domain-like"/>
    <property type="match status" value="1"/>
</dbReference>
<name>A0AAU7JQR0_9MICO</name>
<dbReference type="Pfam" id="PF00512">
    <property type="entry name" value="HisKA"/>
    <property type="match status" value="1"/>
</dbReference>
<protein>
    <recommendedName>
        <fullName evidence="4">histidine kinase</fullName>
        <ecNumber evidence="4">2.7.13.3</ecNumber>
    </recommendedName>
</protein>
<dbReference type="InterPro" id="IPR005467">
    <property type="entry name" value="His_kinase_dom"/>
</dbReference>
<evidence type="ECO:0000313" key="16">
    <source>
        <dbReference type="EMBL" id="XBO42546.1"/>
    </source>
</evidence>
<evidence type="ECO:0000256" key="1">
    <source>
        <dbReference type="ARBA" id="ARBA00000085"/>
    </source>
</evidence>
<feature type="domain" description="Histidine kinase" evidence="14">
    <location>
        <begin position="464"/>
        <end position="683"/>
    </location>
</feature>
<organism evidence="16">
    <name type="scientific">Pedococcus sp. KACC 23699</name>
    <dbReference type="NCBI Taxonomy" id="3149228"/>
    <lineage>
        <taxon>Bacteria</taxon>
        <taxon>Bacillati</taxon>
        <taxon>Actinomycetota</taxon>
        <taxon>Actinomycetes</taxon>
        <taxon>Micrococcales</taxon>
        <taxon>Intrasporangiaceae</taxon>
        <taxon>Pedococcus</taxon>
    </lineage>
</organism>
<feature type="transmembrane region" description="Helical" evidence="13">
    <location>
        <begin position="12"/>
        <end position="35"/>
    </location>
</feature>
<keyword evidence="11 13" id="KW-0472">Membrane</keyword>
<comment type="catalytic activity">
    <reaction evidence="1">
        <text>ATP + protein L-histidine = ADP + protein N-phospho-L-histidine.</text>
        <dbReference type="EC" id="2.7.13.3"/>
    </reaction>
</comment>
<evidence type="ECO:0000256" key="3">
    <source>
        <dbReference type="ARBA" id="ARBA00004236"/>
    </source>
</evidence>
<dbReference type="Pfam" id="PF01590">
    <property type="entry name" value="GAF"/>
    <property type="match status" value="1"/>
</dbReference>
<dbReference type="SUPFAM" id="SSF55874">
    <property type="entry name" value="ATPase domain of HSP90 chaperone/DNA topoisomerase II/histidine kinase"/>
    <property type="match status" value="1"/>
</dbReference>
<dbReference type="PRINTS" id="PR00344">
    <property type="entry name" value="BCTRLSENSOR"/>
</dbReference>
<accession>A0AAU7JQR0</accession>
<feature type="region of interest" description="Disordered" evidence="12">
    <location>
        <begin position="681"/>
        <end position="713"/>
    </location>
</feature>
<dbReference type="PROSITE" id="PS50109">
    <property type="entry name" value="HIS_KIN"/>
    <property type="match status" value="1"/>
</dbReference>
<keyword evidence="5" id="KW-0597">Phosphoprotein</keyword>
<comment type="subcellular location">
    <subcellularLocation>
        <location evidence="3">Cell membrane</location>
    </subcellularLocation>
</comment>
<reference evidence="16" key="1">
    <citation type="submission" date="2024-05" db="EMBL/GenBank/DDBJ databases">
        <authorList>
            <person name="Kim S."/>
            <person name="Heo J."/>
            <person name="Choi H."/>
            <person name="Choi Y."/>
            <person name="Kwon S.-W."/>
            <person name="Kim Y."/>
        </authorList>
    </citation>
    <scope>NUCLEOTIDE SEQUENCE</scope>
    <source>
        <strain evidence="16">KACC 23699</strain>
    </source>
</reference>
<evidence type="ECO:0000256" key="13">
    <source>
        <dbReference type="SAM" id="Phobius"/>
    </source>
</evidence>
<dbReference type="Gene3D" id="3.30.450.40">
    <property type="match status" value="1"/>
</dbReference>
<dbReference type="InterPro" id="IPR036890">
    <property type="entry name" value="HATPase_C_sf"/>
</dbReference>
<keyword evidence="8" id="KW-0418">Kinase</keyword>
<dbReference type="PANTHER" id="PTHR43711:SF31">
    <property type="entry name" value="HISTIDINE KINASE"/>
    <property type="match status" value="1"/>
</dbReference>
<evidence type="ECO:0000256" key="8">
    <source>
        <dbReference type="ARBA" id="ARBA00022777"/>
    </source>
</evidence>
<dbReference type="GO" id="GO:0005886">
    <property type="term" value="C:plasma membrane"/>
    <property type="evidence" value="ECO:0007669"/>
    <property type="project" value="UniProtKB-SubCell"/>
</dbReference>
<dbReference type="GO" id="GO:0000155">
    <property type="term" value="F:phosphorelay sensor kinase activity"/>
    <property type="evidence" value="ECO:0007669"/>
    <property type="project" value="InterPro"/>
</dbReference>
<evidence type="ECO:0000256" key="2">
    <source>
        <dbReference type="ARBA" id="ARBA00001968"/>
    </source>
</evidence>
<keyword evidence="6" id="KW-0808">Transferase</keyword>
<dbReference type="CDD" id="cd00082">
    <property type="entry name" value="HisKA"/>
    <property type="match status" value="1"/>
</dbReference>
<sequence length="713" mass="77238">MSRPAQWSVAAQLRLLVVTMLCIVPVVAGAALLTVHDNSRDTARGSQALSPALDATAAVRQEMADANARWSRELVGSATGADSQMQASLTSIQVLVDRQQAALGRDVLPKAERTRYLQLSREQEAAARAWFDVVDRSRSGAERRTRAEVVAAADQRFDAFRAASTSLESQLVAERLKTRERVAGAFDRLLVLMAALTLLSTVGAYLMWRTIEGSLSRPIVLLRGVVGRQRAGDGLARADSRSGAAEIRALAEDFNDLTTTNRALMEEQAQVLHMHELVLQVAQMVRSVDDIEEVLQLVCSHLGTAMSADRVLLYTLGDGEEAVEERVQWHREDLPPLPPLPPSLARSVPDVNRELRREGSVFVIRDLLDPEVARDERAAAFHRATGARSMVMVPVGVGERGLGVLALMTVDIYRRWRRFEIQAVQQCAGYLAQTITQLRLNEMQLEQVRRLTELDRQKTDFMATVSHELRTPLTSISGYLELLEDGDYGGLEDAQGSALRVIGRNATRLRGLIEDLLVLNKIEATGLESDPEDVLVSDVVRGVTEMLQPVAARGSVQLVIHAVDPCLKVHVDRIQLERALINLGSNAVKFTPAGGVASITTRAVGRTVEIVVADTGIGIPAKDQAKLFDRFFRASNANAQAIPGTGLGLAIVRAIVEGHAGTLTFVSVEGEGTTMTISLPLLTAPSSTSRTANGSGTRSPRSAGGNEQPAPTV</sequence>
<feature type="domain" description="HAMP" evidence="15">
    <location>
        <begin position="213"/>
        <end position="266"/>
    </location>
</feature>
<proteinExistence type="predicted"/>
<evidence type="ECO:0000256" key="10">
    <source>
        <dbReference type="ARBA" id="ARBA00023012"/>
    </source>
</evidence>
<comment type="cofactor">
    <cofactor evidence="2">
        <name>a divalent metal cation</name>
        <dbReference type="ChEBI" id="CHEBI:60240"/>
    </cofactor>
</comment>
<dbReference type="InterPro" id="IPR036097">
    <property type="entry name" value="HisK_dim/P_sf"/>
</dbReference>
<gene>
    <name evidence="16" type="ORF">ABEG17_13315</name>
</gene>
<keyword evidence="10" id="KW-0902">Two-component regulatory system</keyword>
<evidence type="ECO:0000256" key="5">
    <source>
        <dbReference type="ARBA" id="ARBA00022553"/>
    </source>
</evidence>
<dbReference type="PROSITE" id="PS50885">
    <property type="entry name" value="HAMP"/>
    <property type="match status" value="1"/>
</dbReference>
<evidence type="ECO:0000256" key="6">
    <source>
        <dbReference type="ARBA" id="ARBA00022679"/>
    </source>
</evidence>
<dbReference type="InterPro" id="IPR003661">
    <property type="entry name" value="HisK_dim/P_dom"/>
</dbReference>
<dbReference type="SMART" id="SM00388">
    <property type="entry name" value="HisKA"/>
    <property type="match status" value="1"/>
</dbReference>
<dbReference type="InterPro" id="IPR003660">
    <property type="entry name" value="HAMP_dom"/>
</dbReference>
<dbReference type="FunFam" id="1.10.287.130:FF:000001">
    <property type="entry name" value="Two-component sensor histidine kinase"/>
    <property type="match status" value="1"/>
</dbReference>
<dbReference type="Gene3D" id="1.10.287.130">
    <property type="match status" value="1"/>
</dbReference>
<dbReference type="EC" id="2.7.13.3" evidence="4"/>
<feature type="compositionally biased region" description="Low complexity" evidence="12">
    <location>
        <begin position="681"/>
        <end position="692"/>
    </location>
</feature>